<protein>
    <submittedName>
        <fullName evidence="1">DUF4249 family protein</fullName>
    </submittedName>
</protein>
<comment type="caution">
    <text evidence="1">The sequence shown here is derived from an EMBL/GenBank/DDBJ whole genome shotgun (WGS) entry which is preliminary data.</text>
</comment>
<evidence type="ECO:0000313" key="1">
    <source>
        <dbReference type="EMBL" id="TPG66172.1"/>
    </source>
</evidence>
<keyword evidence="2" id="KW-1185">Reference proteome</keyword>
<dbReference type="EMBL" id="RCYZ01000004">
    <property type="protein sequence ID" value="TPG66172.1"/>
    <property type="molecule type" value="Genomic_DNA"/>
</dbReference>
<proteinExistence type="predicted"/>
<dbReference type="Pfam" id="PF14054">
    <property type="entry name" value="DUF4249"/>
    <property type="match status" value="1"/>
</dbReference>
<dbReference type="InterPro" id="IPR025345">
    <property type="entry name" value="DUF4249"/>
</dbReference>
<dbReference type="RefSeq" id="WP_140466992.1">
    <property type="nucleotide sequence ID" value="NZ_RCYZ01000004.1"/>
</dbReference>
<dbReference type="Proteomes" id="UP000317646">
    <property type="component" value="Unassembled WGS sequence"/>
</dbReference>
<sequence length="171" mass="18548">MRQGSTAQLSQDALTNFPLLAVAGQAERLAIRYSLLVSQVAETAEEFAYYELLRKNTEAVGTVNDPLPTQLTGNVHRVGNAQEPVLGYVGAHTVQAKRIFIARAELPLPANWAFDNPYQSCTIGDSLALSSFVGMGSVPIAYVPMSPLFTGATRECVDCRLRGSNVKPSFW</sequence>
<evidence type="ECO:0000313" key="2">
    <source>
        <dbReference type="Proteomes" id="UP000317646"/>
    </source>
</evidence>
<reference evidence="1 2" key="1">
    <citation type="journal article" date="2019" name="Environ. Microbiol.">
        <title>Species interactions and distinct microbial communities in high Arctic permafrost affected cryosols are associated with the CH4 and CO2 gas fluxes.</title>
        <authorList>
            <person name="Altshuler I."/>
            <person name="Hamel J."/>
            <person name="Turney S."/>
            <person name="Magnuson E."/>
            <person name="Levesque R."/>
            <person name="Greer C."/>
            <person name="Whyte L.G."/>
        </authorList>
    </citation>
    <scope>NUCLEOTIDE SEQUENCE [LARGE SCALE GENOMIC DNA]</scope>
    <source>
        <strain evidence="1 2">S9.2P</strain>
    </source>
</reference>
<dbReference type="AlphaFoldDB" id="A0A502GXJ2"/>
<organism evidence="1 2">
    <name type="scientific">Hymenobacter nivis</name>
    <dbReference type="NCBI Taxonomy" id="1850093"/>
    <lineage>
        <taxon>Bacteria</taxon>
        <taxon>Pseudomonadati</taxon>
        <taxon>Bacteroidota</taxon>
        <taxon>Cytophagia</taxon>
        <taxon>Cytophagales</taxon>
        <taxon>Hymenobacteraceae</taxon>
        <taxon>Hymenobacter</taxon>
    </lineage>
</organism>
<gene>
    <name evidence="1" type="ORF">EAH73_12460</name>
</gene>
<accession>A0A502GXJ2</accession>
<name>A0A502GXJ2_9BACT</name>